<keyword evidence="12" id="KW-1185">Reference proteome</keyword>
<keyword evidence="6" id="KW-0653">Protein transport</keyword>
<name>A0A0C3L291_9AGAM</name>
<dbReference type="GO" id="GO:0016020">
    <property type="term" value="C:membrane"/>
    <property type="evidence" value="ECO:0007669"/>
    <property type="project" value="UniProtKB-SubCell"/>
</dbReference>
<keyword evidence="8 10" id="KW-0472">Membrane</keyword>
<feature type="transmembrane region" description="Helical" evidence="10">
    <location>
        <begin position="968"/>
        <end position="984"/>
    </location>
</feature>
<feature type="transmembrane region" description="Helical" evidence="10">
    <location>
        <begin position="851"/>
        <end position="873"/>
    </location>
</feature>
<feature type="compositionally biased region" description="Basic and acidic residues" evidence="9">
    <location>
        <begin position="39"/>
        <end position="50"/>
    </location>
</feature>
<evidence type="ECO:0000313" key="11">
    <source>
        <dbReference type="EMBL" id="KIO27853.1"/>
    </source>
</evidence>
<evidence type="ECO:0000256" key="3">
    <source>
        <dbReference type="ARBA" id="ARBA00022448"/>
    </source>
</evidence>
<feature type="transmembrane region" description="Helical" evidence="10">
    <location>
        <begin position="614"/>
        <end position="634"/>
    </location>
</feature>
<keyword evidence="5" id="KW-0571">Peptide transport</keyword>
<dbReference type="PANTHER" id="PTHR22601">
    <property type="entry name" value="ISP4 LIKE PROTEIN"/>
    <property type="match status" value="1"/>
</dbReference>
<feature type="transmembrane region" description="Helical" evidence="10">
    <location>
        <begin position="741"/>
        <end position="761"/>
    </location>
</feature>
<dbReference type="HOGENOM" id="CLU_004965_4_1_1"/>
<feature type="compositionally biased region" description="Polar residues" evidence="9">
    <location>
        <begin position="59"/>
        <end position="72"/>
    </location>
</feature>
<dbReference type="InterPro" id="IPR004813">
    <property type="entry name" value="OPT"/>
</dbReference>
<dbReference type="NCBIfam" id="TIGR00728">
    <property type="entry name" value="OPT_sfam"/>
    <property type="match status" value="1"/>
</dbReference>
<proteinExistence type="inferred from homology"/>
<dbReference type="Proteomes" id="UP000054248">
    <property type="component" value="Unassembled WGS sequence"/>
</dbReference>
<accession>A0A0C3L291</accession>
<gene>
    <name evidence="11" type="ORF">M407DRAFT_22904</name>
</gene>
<evidence type="ECO:0000256" key="6">
    <source>
        <dbReference type="ARBA" id="ARBA00022927"/>
    </source>
</evidence>
<dbReference type="Pfam" id="PF03169">
    <property type="entry name" value="OPT"/>
    <property type="match status" value="2"/>
</dbReference>
<sequence>MDTSPPQYSTVDLQTPAAAKIIPAGIQSKLQGDSPALLPDHRIHEMDTKPSMEAASRPLRSSESFLGQQSQRPHSSHPPGPPPTSTSASTSVTTVDPIASSSKGDPHLGVAGPSNVQLPVLPLPVHAAHSPTDDDASSDWGYSNSTDFTRSAAPSPSIHTESRSDANSLRSRRSKPKSQSNRQYDNDDYVHDHLNDPNYTYRKSVDDVKQDTSHVRWDGVDEKAYPPEAPYPEGEYYEGDQYDDYWEDDSPYPEVRAAVANTDDPTMPTNTFRMWFLGIIFTIFIAAMNQFFYLRSALVAQLIALPAGKLLERILPTRQWTAFGYTWSFNPGPWNIKEHTLVTVMANVVSGGAYATDIIAAQRTFYDQHWSVTYQLSLVISTQLLGFAFAGVCRRFLVWPASMIWPETLVNAALFNTMHSMYLDDEMDEFYAQQEEQEKIAAGEIPPPPSGFFARILARVNIFNKSQQSAAAIRRRKANSRFRLFNRTLLIATVWNFFPSYLFTALSQFTPLCWIFTTPKGVTAPAPALPDAMLKNGTSTSSISNGITKMMVRQIVDGGVGTAGTILQTTPKKNIIINQLFGYSTGLGMGFITFDWSMISYVGSPLVTPWWAEVNVFATLLVVFWIIAPALYYSNVFYSQYLPMSSTGSYDNRGQEYNSRRVVQDGVFQPDLYKAYSPLYISITFALSYALSFGALTATFVHTWLWYRHDIKRQFRASLKDASQEDIHARLMLAYPEVPQWWYATIGIAAFLLGCITIQVWDTKLPFWAYVLSIAIAVVYLVPIGMIQAITNMQVGLNVITELIVGYALPGRPVAMMIFKTFGYITMAQALSFVSDLKLGHYMKIPPRMMFLSQTVAALIASFVVVGVQGWMFENIPDLCTSDQKDKFTCPGVRVFSTASLIWGGIGPARAFNQGSLYYPTLFFFIIGAVLPIPFYYLAKRFPRGWYKYINIPVAFTGIGNLPPASGINYSSWTLVGFIFQYWIRRHHFRWWSRYNYIFSAALDAGVAIGTIIVFFTLVYPKRGTIALSWWGNTVNRNTPDTLGTPLRVPAPGEFFGIREWS</sequence>
<dbReference type="InterPro" id="IPR004648">
    <property type="entry name" value="Oligpept_transpt"/>
</dbReference>
<feature type="transmembrane region" description="Helical" evidence="10">
    <location>
        <begin position="484"/>
        <end position="502"/>
    </location>
</feature>
<evidence type="ECO:0000256" key="5">
    <source>
        <dbReference type="ARBA" id="ARBA00022856"/>
    </source>
</evidence>
<dbReference type="GO" id="GO:0015031">
    <property type="term" value="P:protein transport"/>
    <property type="evidence" value="ECO:0007669"/>
    <property type="project" value="UniProtKB-KW"/>
</dbReference>
<evidence type="ECO:0000256" key="4">
    <source>
        <dbReference type="ARBA" id="ARBA00022692"/>
    </source>
</evidence>
<feature type="region of interest" description="Disordered" evidence="9">
    <location>
        <begin position="24"/>
        <end position="233"/>
    </location>
</feature>
<feature type="transmembrane region" description="Helical" evidence="10">
    <location>
        <begin position="917"/>
        <end position="939"/>
    </location>
</feature>
<feature type="transmembrane region" description="Helical" evidence="10">
    <location>
        <begin position="679"/>
        <end position="707"/>
    </location>
</feature>
<reference evidence="12" key="2">
    <citation type="submission" date="2015-01" db="EMBL/GenBank/DDBJ databases">
        <title>Evolutionary Origins and Diversification of the Mycorrhizal Mutualists.</title>
        <authorList>
            <consortium name="DOE Joint Genome Institute"/>
            <consortium name="Mycorrhizal Genomics Consortium"/>
            <person name="Kohler A."/>
            <person name="Kuo A."/>
            <person name="Nagy L.G."/>
            <person name="Floudas D."/>
            <person name="Copeland A."/>
            <person name="Barry K.W."/>
            <person name="Cichocki N."/>
            <person name="Veneault-Fourrey C."/>
            <person name="LaButti K."/>
            <person name="Lindquist E.A."/>
            <person name="Lipzen A."/>
            <person name="Lundell T."/>
            <person name="Morin E."/>
            <person name="Murat C."/>
            <person name="Riley R."/>
            <person name="Ohm R."/>
            <person name="Sun H."/>
            <person name="Tunlid A."/>
            <person name="Henrissat B."/>
            <person name="Grigoriev I.V."/>
            <person name="Hibbett D.S."/>
            <person name="Martin F."/>
        </authorList>
    </citation>
    <scope>NUCLEOTIDE SEQUENCE [LARGE SCALE GENOMIC DNA]</scope>
    <source>
        <strain evidence="12">MUT 4182</strain>
    </source>
</reference>
<dbReference type="AlphaFoldDB" id="A0A0C3L291"/>
<keyword evidence="3" id="KW-0813">Transport</keyword>
<feature type="compositionally biased region" description="Low complexity" evidence="9">
    <location>
        <begin position="85"/>
        <end position="95"/>
    </location>
</feature>
<organism evidence="11 12">
    <name type="scientific">Tulasnella calospora MUT 4182</name>
    <dbReference type="NCBI Taxonomy" id="1051891"/>
    <lineage>
        <taxon>Eukaryota</taxon>
        <taxon>Fungi</taxon>
        <taxon>Dikarya</taxon>
        <taxon>Basidiomycota</taxon>
        <taxon>Agaricomycotina</taxon>
        <taxon>Agaricomycetes</taxon>
        <taxon>Cantharellales</taxon>
        <taxon>Tulasnellaceae</taxon>
        <taxon>Tulasnella</taxon>
    </lineage>
</organism>
<dbReference type="NCBIfam" id="TIGR00727">
    <property type="entry name" value="ISP4_OPT"/>
    <property type="match status" value="1"/>
</dbReference>
<feature type="compositionally biased region" description="Basic and acidic residues" evidence="9">
    <location>
        <begin position="184"/>
        <end position="195"/>
    </location>
</feature>
<feature type="compositionally biased region" description="Basic and acidic residues" evidence="9">
    <location>
        <begin position="203"/>
        <end position="225"/>
    </location>
</feature>
<evidence type="ECO:0000313" key="12">
    <source>
        <dbReference type="Proteomes" id="UP000054248"/>
    </source>
</evidence>
<evidence type="ECO:0000256" key="8">
    <source>
        <dbReference type="ARBA" id="ARBA00023136"/>
    </source>
</evidence>
<protein>
    <recommendedName>
        <fullName evidence="13">OPT oligopeptide transporter</fullName>
    </recommendedName>
</protein>
<dbReference type="GO" id="GO:0035673">
    <property type="term" value="F:oligopeptide transmembrane transporter activity"/>
    <property type="evidence" value="ECO:0007669"/>
    <property type="project" value="InterPro"/>
</dbReference>
<dbReference type="EMBL" id="KN823002">
    <property type="protein sequence ID" value="KIO27853.1"/>
    <property type="molecule type" value="Genomic_DNA"/>
</dbReference>
<dbReference type="OrthoDB" id="9986677at2759"/>
<feature type="transmembrane region" description="Helical" evidence="10">
    <location>
        <begin position="821"/>
        <end position="839"/>
    </location>
</feature>
<evidence type="ECO:0000256" key="10">
    <source>
        <dbReference type="SAM" id="Phobius"/>
    </source>
</evidence>
<keyword evidence="4 10" id="KW-0812">Transmembrane</keyword>
<evidence type="ECO:0000256" key="1">
    <source>
        <dbReference type="ARBA" id="ARBA00004141"/>
    </source>
</evidence>
<comment type="subcellular location">
    <subcellularLocation>
        <location evidence="1">Membrane</location>
        <topology evidence="1">Multi-pass membrane protein</topology>
    </subcellularLocation>
</comment>
<feature type="transmembrane region" description="Helical" evidence="10">
    <location>
        <begin position="767"/>
        <end position="786"/>
    </location>
</feature>
<reference evidence="11 12" key="1">
    <citation type="submission" date="2014-04" db="EMBL/GenBank/DDBJ databases">
        <authorList>
            <consortium name="DOE Joint Genome Institute"/>
            <person name="Kuo A."/>
            <person name="Girlanda M."/>
            <person name="Perotto S."/>
            <person name="Kohler A."/>
            <person name="Nagy L.G."/>
            <person name="Floudas D."/>
            <person name="Copeland A."/>
            <person name="Barry K.W."/>
            <person name="Cichocki N."/>
            <person name="Veneault-Fourrey C."/>
            <person name="LaButti K."/>
            <person name="Lindquist E.A."/>
            <person name="Lipzen A."/>
            <person name="Lundell T."/>
            <person name="Morin E."/>
            <person name="Murat C."/>
            <person name="Sun H."/>
            <person name="Tunlid A."/>
            <person name="Henrissat B."/>
            <person name="Grigoriev I.V."/>
            <person name="Hibbett D.S."/>
            <person name="Martin F."/>
            <person name="Nordberg H.P."/>
            <person name="Cantor M.N."/>
            <person name="Hua S.X."/>
        </authorList>
    </citation>
    <scope>NUCLEOTIDE SEQUENCE [LARGE SCALE GENOMIC DNA]</scope>
    <source>
        <strain evidence="11 12">MUT 4182</strain>
    </source>
</reference>
<evidence type="ECO:0000256" key="9">
    <source>
        <dbReference type="SAM" id="MobiDB-lite"/>
    </source>
</evidence>
<keyword evidence="7 10" id="KW-1133">Transmembrane helix</keyword>
<evidence type="ECO:0000256" key="2">
    <source>
        <dbReference type="ARBA" id="ARBA00008807"/>
    </source>
</evidence>
<feature type="transmembrane region" description="Helical" evidence="10">
    <location>
        <begin position="580"/>
        <end position="602"/>
    </location>
</feature>
<feature type="compositionally biased region" description="Polar residues" evidence="9">
    <location>
        <begin position="140"/>
        <end position="169"/>
    </location>
</feature>
<evidence type="ECO:0000256" key="7">
    <source>
        <dbReference type="ARBA" id="ARBA00022989"/>
    </source>
</evidence>
<comment type="similarity">
    <text evidence="2">Belongs to the oligopeptide OPT transporter family.</text>
</comment>
<feature type="transmembrane region" description="Helical" evidence="10">
    <location>
        <begin position="274"/>
        <end position="294"/>
    </location>
</feature>
<evidence type="ECO:0008006" key="13">
    <source>
        <dbReference type="Google" id="ProtNLM"/>
    </source>
</evidence>
<feature type="transmembrane region" description="Helical" evidence="10">
    <location>
        <begin position="996"/>
        <end position="1020"/>
    </location>
</feature>